<dbReference type="AlphaFoldDB" id="A6GBB1"/>
<organism evidence="1 2">
    <name type="scientific">Plesiocystis pacifica SIR-1</name>
    <dbReference type="NCBI Taxonomy" id="391625"/>
    <lineage>
        <taxon>Bacteria</taxon>
        <taxon>Pseudomonadati</taxon>
        <taxon>Myxococcota</taxon>
        <taxon>Polyangia</taxon>
        <taxon>Nannocystales</taxon>
        <taxon>Nannocystaceae</taxon>
        <taxon>Plesiocystis</taxon>
    </lineage>
</organism>
<dbReference type="STRING" id="391625.PPSIR1_04408"/>
<name>A6GBB1_9BACT</name>
<reference evidence="1 2" key="1">
    <citation type="submission" date="2007-06" db="EMBL/GenBank/DDBJ databases">
        <authorList>
            <person name="Shimkets L."/>
            <person name="Ferriera S."/>
            <person name="Johnson J."/>
            <person name="Kravitz S."/>
            <person name="Beeson K."/>
            <person name="Sutton G."/>
            <person name="Rogers Y.-H."/>
            <person name="Friedman R."/>
            <person name="Frazier M."/>
            <person name="Venter J.C."/>
        </authorList>
    </citation>
    <scope>NUCLEOTIDE SEQUENCE [LARGE SCALE GENOMIC DNA]</scope>
    <source>
        <strain evidence="1 2">SIR-1</strain>
    </source>
</reference>
<gene>
    <name evidence="1" type="ORF">PPSIR1_04408</name>
</gene>
<dbReference type="RefSeq" id="WP_006974002.1">
    <property type="nucleotide sequence ID" value="NZ_ABCS01000057.1"/>
</dbReference>
<comment type="caution">
    <text evidence="1">The sequence shown here is derived from an EMBL/GenBank/DDBJ whole genome shotgun (WGS) entry which is preliminary data.</text>
</comment>
<evidence type="ECO:0000313" key="1">
    <source>
        <dbReference type="EMBL" id="EDM76820.1"/>
    </source>
</evidence>
<evidence type="ECO:0000313" key="2">
    <source>
        <dbReference type="Proteomes" id="UP000005801"/>
    </source>
</evidence>
<proteinExistence type="predicted"/>
<dbReference type="EMBL" id="ABCS01000057">
    <property type="protein sequence ID" value="EDM76820.1"/>
    <property type="molecule type" value="Genomic_DNA"/>
</dbReference>
<protein>
    <submittedName>
        <fullName evidence="1">Uncharacterized protein</fullName>
    </submittedName>
</protein>
<sequence length="309" mass="34554">MRLPLRHRPPATPEPLRRCAHLEALAEASVGLPLGPAARHLVGAGGRGRHGNALQWHLGLDCHDSVAQPDWEGRIEIKLISVWQRADGRLACDRIKVCEASVDPWAKLANVLFVFADRLTRVVLGHAFFHLGAASLGRLARSWGVDPHFGRPDLIIESRDSAQGMSPAYYLSARWLVGEGLLPEHPVHWGYRFDNRWWRDVRAEFAGRSPLVTLARVDSGETTPCSRCSGRLRVDLDRVFEQGWAPAHHTMPLGDRCALRGHVVVDPRRLPEPHCASDEELFAAVEGRVPDEDLWRLADRVPEPEDHGH</sequence>
<dbReference type="Proteomes" id="UP000005801">
    <property type="component" value="Unassembled WGS sequence"/>
</dbReference>
<accession>A6GBB1</accession>
<keyword evidence="2" id="KW-1185">Reference proteome</keyword>
<dbReference type="OrthoDB" id="5496144at2"/>